<reference evidence="1" key="1">
    <citation type="submission" date="2018-05" db="EMBL/GenBank/DDBJ databases">
        <authorList>
            <person name="Lanie J.A."/>
            <person name="Ng W.-L."/>
            <person name="Kazmierczak K.M."/>
            <person name="Andrzejewski T.M."/>
            <person name="Davidsen T.M."/>
            <person name="Wayne K.J."/>
            <person name="Tettelin H."/>
            <person name="Glass J.I."/>
            <person name="Rusch D."/>
            <person name="Podicherti R."/>
            <person name="Tsui H.-C.T."/>
            <person name="Winkler M.E."/>
        </authorList>
    </citation>
    <scope>NUCLEOTIDE SEQUENCE</scope>
</reference>
<sequence length="30" mass="3492">MSTDVTKGLMLKVTMMAVAQYLFSFFDLFR</sequence>
<dbReference type="EMBL" id="UINC01185558">
    <property type="protein sequence ID" value="SVD97324.1"/>
    <property type="molecule type" value="Genomic_DNA"/>
</dbReference>
<evidence type="ECO:0000313" key="1">
    <source>
        <dbReference type="EMBL" id="SVD97324.1"/>
    </source>
</evidence>
<accession>A0A382ZPC6</accession>
<name>A0A382ZPC6_9ZZZZ</name>
<dbReference type="AlphaFoldDB" id="A0A382ZPC6"/>
<proteinExistence type="predicted"/>
<protein>
    <submittedName>
        <fullName evidence="1">Uncharacterized protein</fullName>
    </submittedName>
</protein>
<organism evidence="1">
    <name type="scientific">marine metagenome</name>
    <dbReference type="NCBI Taxonomy" id="408172"/>
    <lineage>
        <taxon>unclassified sequences</taxon>
        <taxon>metagenomes</taxon>
        <taxon>ecological metagenomes</taxon>
    </lineage>
</organism>
<gene>
    <name evidence="1" type="ORF">METZ01_LOCUS450178</name>
</gene>